<feature type="region of interest" description="Disordered" evidence="1">
    <location>
        <begin position="178"/>
        <end position="213"/>
    </location>
</feature>
<keyword evidence="4" id="KW-1185">Reference proteome</keyword>
<protein>
    <submittedName>
        <fullName evidence="3">CsiV family protein</fullName>
    </submittedName>
</protein>
<dbReference type="InterPro" id="IPR021241">
    <property type="entry name" value="CsiV"/>
</dbReference>
<dbReference type="RefSeq" id="WP_316972494.1">
    <property type="nucleotide sequence ID" value="NZ_JAWIIJ010000002.1"/>
</dbReference>
<evidence type="ECO:0000256" key="1">
    <source>
        <dbReference type="SAM" id="MobiDB-lite"/>
    </source>
</evidence>
<proteinExistence type="predicted"/>
<name>A0ABU3VTH2_9GAMM</name>
<feature type="compositionally biased region" description="Low complexity" evidence="1">
    <location>
        <begin position="180"/>
        <end position="202"/>
    </location>
</feature>
<reference evidence="3 4" key="1">
    <citation type="submission" date="2023-10" db="EMBL/GenBank/DDBJ databases">
        <title>Characteristics and mechanism of a salt-tolerant marine origin heterotrophic nitrifying- aerobic denitrifying bacteria Marinobacter xestospongiae HN1.</title>
        <authorList>
            <person name="Qi R."/>
        </authorList>
    </citation>
    <scope>NUCLEOTIDE SEQUENCE [LARGE SCALE GENOMIC DNA]</scope>
    <source>
        <strain evidence="3 4">HN1</strain>
    </source>
</reference>
<gene>
    <name evidence="3" type="ORF">RYS15_02675</name>
</gene>
<feature type="signal peptide" evidence="2">
    <location>
        <begin position="1"/>
        <end position="27"/>
    </location>
</feature>
<feature type="chain" id="PRO_5045489708" evidence="2">
    <location>
        <begin position="28"/>
        <end position="251"/>
    </location>
</feature>
<keyword evidence="2" id="KW-0732">Signal</keyword>
<comment type="caution">
    <text evidence="3">The sequence shown here is derived from an EMBL/GenBank/DDBJ whole genome shotgun (WGS) entry which is preliminary data.</text>
</comment>
<dbReference type="EMBL" id="JAWIIJ010000002">
    <property type="protein sequence ID" value="MDV2077564.1"/>
    <property type="molecule type" value="Genomic_DNA"/>
</dbReference>
<accession>A0ABU3VTH2</accession>
<organism evidence="3 4">
    <name type="scientific">Marinobacter xestospongiae</name>
    <dbReference type="NCBI Taxonomy" id="994319"/>
    <lineage>
        <taxon>Bacteria</taxon>
        <taxon>Pseudomonadati</taxon>
        <taxon>Pseudomonadota</taxon>
        <taxon>Gammaproteobacteria</taxon>
        <taxon>Pseudomonadales</taxon>
        <taxon>Marinobacteraceae</taxon>
        <taxon>Marinobacter</taxon>
    </lineage>
</organism>
<evidence type="ECO:0000313" key="3">
    <source>
        <dbReference type="EMBL" id="MDV2077564.1"/>
    </source>
</evidence>
<sequence length="251" mass="27727">MRTLFQKHLRALPLFAAALAVAPAAQASYTYRAELVLVERLVDPESVVEQMAGRLTEPGEAAPKALWVEDANGQRLSDLRLVGENQITLARSAQRLENSGRFRILAKAAWYQSFPPNYRSEPMQVAIGDWLPGAGHREVEGTITIERQRYLHVEVALNHWQPTAAGEQTAIELKNQTAVAEPGAPESAADSSDASADPATDSQTPLAPMAREPQAELLTWIRETRRMRSEEIHFLDSPTIGVLVLFRRIGS</sequence>
<dbReference type="Proteomes" id="UP001269819">
    <property type="component" value="Unassembled WGS sequence"/>
</dbReference>
<dbReference type="Pfam" id="PF10972">
    <property type="entry name" value="CsiV"/>
    <property type="match status" value="1"/>
</dbReference>
<evidence type="ECO:0000256" key="2">
    <source>
        <dbReference type="SAM" id="SignalP"/>
    </source>
</evidence>
<evidence type="ECO:0000313" key="4">
    <source>
        <dbReference type="Proteomes" id="UP001269819"/>
    </source>
</evidence>